<dbReference type="Gene3D" id="3.90.76.10">
    <property type="entry name" value="Dipeptide-binding Protein, Domain 1"/>
    <property type="match status" value="1"/>
</dbReference>
<feature type="domain" description="Solute-binding protein family 5" evidence="1">
    <location>
        <begin position="1"/>
        <end position="41"/>
    </location>
</feature>
<accession>A0A974NZB2</accession>
<gene>
    <name evidence="2" type="ORF">JG559_08970</name>
</gene>
<dbReference type="SUPFAM" id="SSF53850">
    <property type="entry name" value="Periplasmic binding protein-like II"/>
    <property type="match status" value="1"/>
</dbReference>
<name>A0A974NZB2_ENTFL</name>
<dbReference type="EMBL" id="CP068242">
    <property type="protein sequence ID" value="QQV79696.1"/>
    <property type="molecule type" value="Genomic_DNA"/>
</dbReference>
<sequence length="55" mass="6285">MKLNKDAKWSDGKPVTANDYVYGWQRTVDPATASEYAYLYASVKMVMPLLKGKKR</sequence>
<organism evidence="2">
    <name type="scientific">Enterococcus faecalis</name>
    <name type="common">Streptococcus faecalis</name>
    <dbReference type="NCBI Taxonomy" id="1351"/>
    <lineage>
        <taxon>Bacteria</taxon>
        <taxon>Bacillati</taxon>
        <taxon>Bacillota</taxon>
        <taxon>Bacilli</taxon>
        <taxon>Lactobacillales</taxon>
        <taxon>Enterococcaceae</taxon>
        <taxon>Enterococcus</taxon>
    </lineage>
</organism>
<evidence type="ECO:0000259" key="1">
    <source>
        <dbReference type="Pfam" id="PF00496"/>
    </source>
</evidence>
<evidence type="ECO:0000313" key="2">
    <source>
        <dbReference type="EMBL" id="QQV79696.1"/>
    </source>
</evidence>
<dbReference type="InterPro" id="IPR000914">
    <property type="entry name" value="SBP_5_dom"/>
</dbReference>
<dbReference type="Pfam" id="PF00496">
    <property type="entry name" value="SBP_bac_5"/>
    <property type="match status" value="1"/>
</dbReference>
<dbReference type="AlphaFoldDB" id="A0A974NZB2"/>
<reference evidence="2" key="1">
    <citation type="submission" date="2021-01" db="EMBL/GenBank/DDBJ databases">
        <title>Enterococcus.</title>
        <authorList>
            <person name="Du X."/>
            <person name="Wang N."/>
        </authorList>
    </citation>
    <scope>NUCLEOTIDE SEQUENCE [LARGE SCALE GENOMIC DNA]</scope>
    <source>
        <strain evidence="2">T90-2</strain>
    </source>
</reference>
<protein>
    <recommendedName>
        <fullName evidence="1">Solute-binding protein family 5 domain-containing protein</fullName>
    </recommendedName>
</protein>
<proteinExistence type="predicted"/>